<dbReference type="AlphaFoldDB" id="A0A4R2T5A2"/>
<keyword evidence="3" id="KW-1003">Cell membrane</keyword>
<evidence type="ECO:0000256" key="4">
    <source>
        <dbReference type="ARBA" id="ARBA00022519"/>
    </source>
</evidence>
<keyword evidence="7 9" id="KW-0472">Membrane</keyword>
<dbReference type="OrthoDB" id="2085311at2"/>
<evidence type="ECO:0000256" key="7">
    <source>
        <dbReference type="ARBA" id="ARBA00023136"/>
    </source>
</evidence>
<gene>
    <name evidence="11" type="ORF">EDC44_10489</name>
</gene>
<evidence type="ECO:0000256" key="2">
    <source>
        <dbReference type="ARBA" id="ARBA00022448"/>
    </source>
</evidence>
<evidence type="ECO:0000256" key="8">
    <source>
        <dbReference type="ARBA" id="ARBA00038436"/>
    </source>
</evidence>
<comment type="similarity">
    <text evidence="8 9">Belongs to the TRAP transporter small permease family.</text>
</comment>
<dbReference type="PANTHER" id="PTHR35011">
    <property type="entry name" value="2,3-DIKETO-L-GULONATE TRAP TRANSPORTER SMALL PERMEASE PROTEIN YIAM"/>
    <property type="match status" value="1"/>
</dbReference>
<keyword evidence="12" id="KW-1185">Reference proteome</keyword>
<evidence type="ECO:0000256" key="9">
    <source>
        <dbReference type="RuleBase" id="RU369079"/>
    </source>
</evidence>
<keyword evidence="5 9" id="KW-0812">Transmembrane</keyword>
<feature type="transmembrane region" description="Helical" evidence="9">
    <location>
        <begin position="91"/>
        <end position="110"/>
    </location>
</feature>
<evidence type="ECO:0000313" key="11">
    <source>
        <dbReference type="EMBL" id="TCP96556.1"/>
    </source>
</evidence>
<dbReference type="InterPro" id="IPR055348">
    <property type="entry name" value="DctQ"/>
</dbReference>
<evidence type="ECO:0000256" key="5">
    <source>
        <dbReference type="ARBA" id="ARBA00022692"/>
    </source>
</evidence>
<dbReference type="RefSeq" id="WP_131975286.1">
    <property type="nucleotide sequence ID" value="NZ_SLYB01000004.1"/>
</dbReference>
<evidence type="ECO:0000256" key="3">
    <source>
        <dbReference type="ARBA" id="ARBA00022475"/>
    </source>
</evidence>
<dbReference type="Proteomes" id="UP000295763">
    <property type="component" value="Unassembled WGS sequence"/>
</dbReference>
<protein>
    <recommendedName>
        <fullName evidence="9">TRAP transporter small permease protein</fullName>
    </recommendedName>
</protein>
<evidence type="ECO:0000256" key="6">
    <source>
        <dbReference type="ARBA" id="ARBA00022989"/>
    </source>
</evidence>
<comment type="subunit">
    <text evidence="9">The complex comprises the extracytoplasmic solute receptor protein and the two transmembrane proteins.</text>
</comment>
<dbReference type="InterPro" id="IPR007387">
    <property type="entry name" value="TRAP_DctQ"/>
</dbReference>
<feature type="transmembrane region" description="Helical" evidence="9">
    <location>
        <begin position="47"/>
        <end position="65"/>
    </location>
</feature>
<dbReference type="PANTHER" id="PTHR35011:SF2">
    <property type="entry name" value="2,3-DIKETO-L-GULONATE TRAP TRANSPORTER SMALL PERMEASE PROTEIN YIAM"/>
    <property type="match status" value="1"/>
</dbReference>
<keyword evidence="2 9" id="KW-0813">Transport</keyword>
<comment type="caution">
    <text evidence="11">The sequence shown here is derived from an EMBL/GenBank/DDBJ whole genome shotgun (WGS) entry which is preliminary data.</text>
</comment>
<dbReference type="GO" id="GO:0022857">
    <property type="term" value="F:transmembrane transporter activity"/>
    <property type="evidence" value="ECO:0007669"/>
    <property type="project" value="UniProtKB-UniRule"/>
</dbReference>
<proteinExistence type="inferred from homology"/>
<evidence type="ECO:0000313" key="12">
    <source>
        <dbReference type="Proteomes" id="UP000295763"/>
    </source>
</evidence>
<feature type="transmembrane region" description="Helical" evidence="9">
    <location>
        <begin position="130"/>
        <end position="149"/>
    </location>
</feature>
<keyword evidence="4 9" id="KW-0997">Cell inner membrane</keyword>
<comment type="subcellular location">
    <subcellularLocation>
        <location evidence="1 9">Cell inner membrane</location>
        <topology evidence="1 9">Multi-pass membrane protein</topology>
    </subcellularLocation>
</comment>
<keyword evidence="6 9" id="KW-1133">Transmembrane helix</keyword>
<accession>A0A4R2T5A2</accession>
<feature type="transmembrane region" description="Helical" evidence="9">
    <location>
        <begin position="12"/>
        <end position="32"/>
    </location>
</feature>
<evidence type="ECO:0000256" key="1">
    <source>
        <dbReference type="ARBA" id="ARBA00004429"/>
    </source>
</evidence>
<dbReference type="EMBL" id="SLYB01000004">
    <property type="protein sequence ID" value="TCP96556.1"/>
    <property type="molecule type" value="Genomic_DNA"/>
</dbReference>
<feature type="domain" description="Tripartite ATP-independent periplasmic transporters DctQ component" evidence="10">
    <location>
        <begin position="23"/>
        <end position="157"/>
    </location>
</feature>
<name>A0A4R2T5A2_9PAST</name>
<organism evidence="11 12">
    <name type="scientific">Cricetibacter osteomyelitidis</name>
    <dbReference type="NCBI Taxonomy" id="1521931"/>
    <lineage>
        <taxon>Bacteria</taxon>
        <taxon>Pseudomonadati</taxon>
        <taxon>Pseudomonadota</taxon>
        <taxon>Gammaproteobacteria</taxon>
        <taxon>Pasteurellales</taxon>
        <taxon>Pasteurellaceae</taxon>
        <taxon>Cricetibacter</taxon>
    </lineage>
</organism>
<dbReference type="GO" id="GO:0015740">
    <property type="term" value="P:C4-dicarboxylate transport"/>
    <property type="evidence" value="ECO:0007669"/>
    <property type="project" value="TreeGrafter"/>
</dbReference>
<comment type="function">
    <text evidence="9">Part of the tripartite ATP-independent periplasmic (TRAP) transport system.</text>
</comment>
<sequence>MNRLIALLDRVLSTLCVIVCAALVVCVVWQVFSRYILNDPSTVTEELARFLFIWVGLVGAAYGLGQKKHLAIDLLLTKWENQPKKRDTLRVIINIISILFIVTVMCYGGGKLVLDTLNAGQISPVLGIQMGLIYGAIPVSGFFMLVFLLRDLAEEYRQLASHN</sequence>
<dbReference type="Pfam" id="PF04290">
    <property type="entry name" value="DctQ"/>
    <property type="match status" value="1"/>
</dbReference>
<evidence type="ECO:0000259" key="10">
    <source>
        <dbReference type="Pfam" id="PF04290"/>
    </source>
</evidence>
<reference evidence="11 12" key="1">
    <citation type="submission" date="2019-03" db="EMBL/GenBank/DDBJ databases">
        <title>Genomic Encyclopedia of Type Strains, Phase IV (KMG-IV): sequencing the most valuable type-strain genomes for metagenomic binning, comparative biology and taxonomic classification.</title>
        <authorList>
            <person name="Goeker M."/>
        </authorList>
    </citation>
    <scope>NUCLEOTIDE SEQUENCE [LARGE SCALE GENOMIC DNA]</scope>
    <source>
        <strain evidence="11 12">DSM 28404</strain>
    </source>
</reference>
<dbReference type="GO" id="GO:0005886">
    <property type="term" value="C:plasma membrane"/>
    <property type="evidence" value="ECO:0007669"/>
    <property type="project" value="UniProtKB-SubCell"/>
</dbReference>